<reference evidence="1" key="1">
    <citation type="submission" date="2022-12" db="EMBL/GenBank/DDBJ databases">
        <title>Genome sequence of SJ11.</title>
        <authorList>
            <person name="Woo H."/>
        </authorList>
    </citation>
    <scope>NUCLEOTIDE SEQUENCE</scope>
    <source>
        <strain evidence="1">SJ11</strain>
    </source>
</reference>
<organism evidence="1 2">
    <name type="scientific">Pedobacter rhodius</name>
    <dbReference type="NCBI Taxonomy" id="3004098"/>
    <lineage>
        <taxon>Bacteria</taxon>
        <taxon>Pseudomonadati</taxon>
        <taxon>Bacteroidota</taxon>
        <taxon>Sphingobacteriia</taxon>
        <taxon>Sphingobacteriales</taxon>
        <taxon>Sphingobacteriaceae</taxon>
        <taxon>Pedobacter</taxon>
    </lineage>
</organism>
<dbReference type="PANTHER" id="PTHR38477">
    <property type="entry name" value="HYPOTHETICAL EXPORTED PROTEIN"/>
    <property type="match status" value="1"/>
</dbReference>
<dbReference type="EMBL" id="JAPWGL010000002">
    <property type="protein sequence ID" value="MCZ4223049.1"/>
    <property type="molecule type" value="Genomic_DNA"/>
</dbReference>
<dbReference type="RefSeq" id="WP_269414849.1">
    <property type="nucleotide sequence ID" value="NZ_JAPWGL010000002.1"/>
</dbReference>
<evidence type="ECO:0000313" key="2">
    <source>
        <dbReference type="Proteomes" id="UP001144341"/>
    </source>
</evidence>
<comment type="caution">
    <text evidence="1">The sequence shown here is derived from an EMBL/GenBank/DDBJ whole genome shotgun (WGS) entry which is preliminary data.</text>
</comment>
<name>A0ABT4KW27_9SPHI</name>
<accession>A0ABT4KW27</accession>
<dbReference type="Pfam" id="PF13645">
    <property type="entry name" value="YkuD_2"/>
    <property type="match status" value="1"/>
</dbReference>
<sequence>MSKKGMGIVVSLLLGISIVGTSWKAAEQPQNEQKSVKQFNSLSGDSLYNNYILNLYHQARLDSAGLNIFVFEKALTGFYNIKSLGLLHTKSILTIADFDQESCKKRLYIIDINKKELILNTWVAHGQNSGGDKPSYFSNAKNSNTSSLGFYLTGEVYFGKHGRSLKLDGMDNGFNNNARERSIVVHGADYVCQESINQLGRLGRSQGCPAVSSKLANQVINTISDKTVLFINSSSQYYTSTYLNETLAASEALNQQEVLASNMDWLTTFNNLSSDSYRM</sequence>
<evidence type="ECO:0000313" key="1">
    <source>
        <dbReference type="EMBL" id="MCZ4223049.1"/>
    </source>
</evidence>
<dbReference type="InterPro" id="IPR032676">
    <property type="entry name" value="YkuD_2"/>
</dbReference>
<keyword evidence="2" id="KW-1185">Reference proteome</keyword>
<dbReference type="Proteomes" id="UP001144341">
    <property type="component" value="Unassembled WGS sequence"/>
</dbReference>
<dbReference type="PANTHER" id="PTHR38477:SF1">
    <property type="entry name" value="MUREIN L,D-TRANSPEPTIDASE CATALYTIC DOMAIN FAMILY PROTEIN"/>
    <property type="match status" value="1"/>
</dbReference>
<proteinExistence type="predicted"/>
<gene>
    <name evidence="1" type="ORF">O0931_07045</name>
</gene>
<protein>
    <submittedName>
        <fullName evidence="1">Murein L,D-transpeptidase catalytic domain family protein</fullName>
    </submittedName>
</protein>